<accession>A0AAZ3Q191</accession>
<sequence length="107" mass="12849">MKTCSRELRLLQRFNFQQKNNPKHTAKTMQDLLRDKSLNVLEWPSQSLNLNPIEHLWRDLKIAVQRHSPSNLTELERICRVTCLFFLFFILPLFNQASQLRTNSYFQ</sequence>
<evidence type="ECO:0000313" key="4">
    <source>
        <dbReference type="Proteomes" id="UP000694402"/>
    </source>
</evidence>
<organism evidence="3 4">
    <name type="scientific">Oncorhynchus tshawytscha</name>
    <name type="common">Chinook salmon</name>
    <name type="synonym">Salmo tshawytscha</name>
    <dbReference type="NCBI Taxonomy" id="74940"/>
    <lineage>
        <taxon>Eukaryota</taxon>
        <taxon>Metazoa</taxon>
        <taxon>Chordata</taxon>
        <taxon>Craniata</taxon>
        <taxon>Vertebrata</taxon>
        <taxon>Euteleostomi</taxon>
        <taxon>Actinopterygii</taxon>
        <taxon>Neopterygii</taxon>
        <taxon>Teleostei</taxon>
        <taxon>Protacanthopterygii</taxon>
        <taxon>Salmoniformes</taxon>
        <taxon>Salmonidae</taxon>
        <taxon>Salmoninae</taxon>
        <taxon>Oncorhynchus</taxon>
    </lineage>
</organism>
<dbReference type="Proteomes" id="UP000694402">
    <property type="component" value="Unassembled WGS sequence"/>
</dbReference>
<dbReference type="GO" id="GO:0003676">
    <property type="term" value="F:nucleic acid binding"/>
    <property type="evidence" value="ECO:0007669"/>
    <property type="project" value="InterPro"/>
</dbReference>
<evidence type="ECO:0000259" key="2">
    <source>
        <dbReference type="Pfam" id="PF13358"/>
    </source>
</evidence>
<dbReference type="Ensembl" id="ENSOTST00005137747.1">
    <property type="protein sequence ID" value="ENSOTSP00005107897.1"/>
    <property type="gene ID" value="ENSOTSG00005079928.1"/>
</dbReference>
<evidence type="ECO:0000313" key="3">
    <source>
        <dbReference type="Ensembl" id="ENSOTSP00005122636.1"/>
    </source>
</evidence>
<name>A0AAZ3Q191_ONCTS</name>
<reference evidence="4" key="1">
    <citation type="journal article" date="2018" name="PLoS ONE">
        <title>Chinook salmon (Oncorhynchus tshawytscha) genome and transcriptome.</title>
        <authorList>
            <person name="Christensen K.A."/>
            <person name="Leong J.S."/>
            <person name="Sakhrani D."/>
            <person name="Biagi C.A."/>
            <person name="Minkley D.R."/>
            <person name="Withler R.E."/>
            <person name="Rondeau E.B."/>
            <person name="Koop B.F."/>
            <person name="Devlin R.H."/>
        </authorList>
    </citation>
    <scope>NUCLEOTIDE SEQUENCE [LARGE SCALE GENOMIC DNA]</scope>
</reference>
<keyword evidence="1" id="KW-1133">Transmembrane helix</keyword>
<proteinExistence type="predicted"/>
<dbReference type="InterPro" id="IPR036397">
    <property type="entry name" value="RNaseH_sf"/>
</dbReference>
<reference evidence="3" key="2">
    <citation type="submission" date="2025-05" db="UniProtKB">
        <authorList>
            <consortium name="Ensembl"/>
        </authorList>
    </citation>
    <scope>IDENTIFICATION</scope>
</reference>
<keyword evidence="4" id="KW-1185">Reference proteome</keyword>
<dbReference type="Gene3D" id="3.30.420.10">
    <property type="entry name" value="Ribonuclease H-like superfamily/Ribonuclease H"/>
    <property type="match status" value="1"/>
</dbReference>
<feature type="domain" description="Tc1-like transposase DDE" evidence="2">
    <location>
        <begin position="21"/>
        <end position="75"/>
    </location>
</feature>
<dbReference type="Ensembl" id="ENSOTST00005161667.1">
    <property type="protein sequence ID" value="ENSOTSP00005141702.1"/>
    <property type="gene ID" value="ENSOTSG00005079928.1"/>
</dbReference>
<dbReference type="Pfam" id="PF13358">
    <property type="entry name" value="DDE_3"/>
    <property type="match status" value="1"/>
</dbReference>
<feature type="transmembrane region" description="Helical" evidence="1">
    <location>
        <begin position="78"/>
        <end position="97"/>
    </location>
</feature>
<keyword evidence="1" id="KW-0472">Membrane</keyword>
<dbReference type="GeneTree" id="ENSGT01150000287113"/>
<evidence type="ECO:0000256" key="1">
    <source>
        <dbReference type="SAM" id="Phobius"/>
    </source>
</evidence>
<dbReference type="Ensembl" id="ENSOTST00005169139.1">
    <property type="protein sequence ID" value="ENSOTSP00005122636.1"/>
    <property type="gene ID" value="ENSOTSG00005079928.1"/>
</dbReference>
<dbReference type="InterPro" id="IPR038717">
    <property type="entry name" value="Tc1-like_DDE_dom"/>
</dbReference>
<dbReference type="AlphaFoldDB" id="A0AAZ3Q191"/>
<keyword evidence="1" id="KW-0812">Transmembrane</keyword>
<protein>
    <recommendedName>
        <fullName evidence="2">Tc1-like transposase DDE domain-containing protein</fullName>
    </recommendedName>
</protein>